<dbReference type="AlphaFoldDB" id="A0A0F8Z9Y9"/>
<comment type="caution">
    <text evidence="1">The sequence shown here is derived from an EMBL/GenBank/DDBJ whole genome shotgun (WGS) entry which is preliminary data.</text>
</comment>
<accession>A0A0F8Z9Y9</accession>
<name>A0A0F8Z9Y9_9ZZZZ</name>
<sequence>MKTQLEKLIIESEEEIRKLRRDKKGNYKQFIKYYEGYIHGLKTQSELKPGDVRNNKIELLEKYSLFLEESGYLDTDWRSEEPFAIDEYLKNNNNQKSD</sequence>
<gene>
    <name evidence="1" type="ORF">LCGC14_2721130</name>
</gene>
<evidence type="ECO:0000313" key="1">
    <source>
        <dbReference type="EMBL" id="KKK90627.1"/>
    </source>
</evidence>
<reference evidence="1" key="1">
    <citation type="journal article" date="2015" name="Nature">
        <title>Complex archaea that bridge the gap between prokaryotes and eukaryotes.</title>
        <authorList>
            <person name="Spang A."/>
            <person name="Saw J.H."/>
            <person name="Jorgensen S.L."/>
            <person name="Zaremba-Niedzwiedzka K."/>
            <person name="Martijn J."/>
            <person name="Lind A.E."/>
            <person name="van Eijk R."/>
            <person name="Schleper C."/>
            <person name="Guy L."/>
            <person name="Ettema T.J."/>
        </authorList>
    </citation>
    <scope>NUCLEOTIDE SEQUENCE</scope>
</reference>
<proteinExistence type="predicted"/>
<protein>
    <submittedName>
        <fullName evidence="1">Uncharacterized protein</fullName>
    </submittedName>
</protein>
<dbReference type="EMBL" id="LAZR01049014">
    <property type="protein sequence ID" value="KKK90627.1"/>
    <property type="molecule type" value="Genomic_DNA"/>
</dbReference>
<organism evidence="1">
    <name type="scientific">marine sediment metagenome</name>
    <dbReference type="NCBI Taxonomy" id="412755"/>
    <lineage>
        <taxon>unclassified sequences</taxon>
        <taxon>metagenomes</taxon>
        <taxon>ecological metagenomes</taxon>
    </lineage>
</organism>